<reference evidence="1 2" key="1">
    <citation type="journal article" date="2011" name="Appl. Environ. Microbiol.">
        <title>Genome signatures of Escherichia coli O157:H7 isolates from the bovine host reservoir.</title>
        <authorList>
            <person name="Eppinger M."/>
            <person name="Mammel M.K."/>
            <person name="Leclerc J.E."/>
            <person name="Ravel J."/>
            <person name="Cebula T.A."/>
        </authorList>
    </citation>
    <scope>NUCLEOTIDE SEQUENCE [LARGE SCALE GENOMIC DNA]</scope>
    <source>
        <strain evidence="1 2">EC869</strain>
    </source>
</reference>
<protein>
    <submittedName>
        <fullName evidence="1">Uncharacterized protein</fullName>
    </submittedName>
</protein>
<comment type="caution">
    <text evidence="1">The sequence shown here is derived from an EMBL/GenBank/DDBJ whole genome shotgun (WGS) entry which is preliminary data.</text>
</comment>
<gene>
    <name evidence="1" type="ORF">ECH7EC869_1831</name>
</gene>
<evidence type="ECO:0000313" key="2">
    <source>
        <dbReference type="Proteomes" id="UP000004641"/>
    </source>
</evidence>
<dbReference type="RefSeq" id="WP_000137012.1">
    <property type="nucleotide sequence ID" value="NZ_ABHU01000017.1"/>
</dbReference>
<dbReference type="AlphaFoldDB" id="A0A0H3PP80"/>
<evidence type="ECO:0000313" key="1">
    <source>
        <dbReference type="EMBL" id="EDU89902.1"/>
    </source>
</evidence>
<dbReference type="BioCyc" id="ECOL478008-HMP:G76-483375-MONOMER"/>
<accession>A0A0H3PP80</accession>
<proteinExistence type="predicted"/>
<organism evidence="1 2">
    <name type="scientific">Escherichia coli O157:H7 (strain EC869)</name>
    <dbReference type="NCBI Taxonomy" id="478008"/>
    <lineage>
        <taxon>Bacteria</taxon>
        <taxon>Pseudomonadati</taxon>
        <taxon>Pseudomonadota</taxon>
        <taxon>Gammaproteobacteria</taxon>
        <taxon>Enterobacterales</taxon>
        <taxon>Enterobacteriaceae</taxon>
        <taxon>Escherichia</taxon>
    </lineage>
</organism>
<sequence length="317" mass="36249">MTEKSIYLSSWALTEPDDIFYFYQPTWLNAWEAHMYERGLYGTRANGWGLKRFGVENDIYAPERIRNPQYMPYLEAMEQVTDSALQQMPTKERMKLMKSRTAFIYADSWGESGSFEKISSALHIATIDTLPKNLLKKFSITEPTCKIRGEKQAFVQALRMAQDYLAWDVFDNVVICAAYRAIPVLVFSEEDVGKPPKRLFPRRADEVNLSVERVGCFILSQRESAIRLQCGEYHSGTAPQHATDIDVMAFSERQQMPSRPAAGVIDLVAHYGESGCLTPALSMDYLTRHIQPGGKMRTVIADKQFGYHYFDLEYLEG</sequence>
<dbReference type="GeneID" id="75171108"/>
<dbReference type="EMBL" id="ABHU01000017">
    <property type="protein sequence ID" value="EDU89902.1"/>
    <property type="molecule type" value="Genomic_DNA"/>
</dbReference>
<dbReference type="Proteomes" id="UP000004641">
    <property type="component" value="Unassembled WGS sequence"/>
</dbReference>
<name>A0A0H3PP80_ECO5C</name>